<evidence type="ECO:0000313" key="2">
    <source>
        <dbReference type="Proteomes" id="UP001230649"/>
    </source>
</evidence>
<proteinExistence type="predicted"/>
<name>A0ACC2WT47_9TREE</name>
<protein>
    <submittedName>
        <fullName evidence="1">Uncharacterized protein</fullName>
    </submittedName>
</protein>
<keyword evidence="2" id="KW-1185">Reference proteome</keyword>
<organism evidence="1 2">
    <name type="scientific">Naganishia adeliensis</name>
    <dbReference type="NCBI Taxonomy" id="92952"/>
    <lineage>
        <taxon>Eukaryota</taxon>
        <taxon>Fungi</taxon>
        <taxon>Dikarya</taxon>
        <taxon>Basidiomycota</taxon>
        <taxon>Agaricomycotina</taxon>
        <taxon>Tremellomycetes</taxon>
        <taxon>Filobasidiales</taxon>
        <taxon>Filobasidiaceae</taxon>
        <taxon>Naganishia</taxon>
    </lineage>
</organism>
<accession>A0ACC2WT47</accession>
<dbReference type="EMBL" id="JASBWS010000010">
    <property type="protein sequence ID" value="KAJ9114207.1"/>
    <property type="molecule type" value="Genomic_DNA"/>
</dbReference>
<comment type="caution">
    <text evidence="1">The sequence shown here is derived from an EMBL/GenBank/DDBJ whole genome shotgun (WGS) entry which is preliminary data.</text>
</comment>
<gene>
    <name evidence="1" type="ORF">QFC20_001723</name>
</gene>
<evidence type="ECO:0000313" key="1">
    <source>
        <dbReference type="EMBL" id="KAJ9114207.1"/>
    </source>
</evidence>
<sequence length="269" mass="28096">MGHAILSGVFTRLAERPQDLPDSFIATVGRESSIPALRDSFTTSQEIAFKSGDEGNLEAIRDADMVLLACKPYMAKTILGKPGVKDALKGKVLASVLAGVTMAQLREWAGEECQVVRTMTNTPSKIGAGMTLLTPTTSPLTTTRLHAIFSSCGRVLTTPEPQFNTCTALAGSGPAFVAVMIDAMADGAVLMGLPRKEAVEIAAQTLMGTAKMILETGVHPAALKDGVTTPGGCTIAGLVRMEDGNIRSTLARTIEAATLHAAGLGQEKK</sequence>
<dbReference type="Proteomes" id="UP001230649">
    <property type="component" value="Unassembled WGS sequence"/>
</dbReference>
<reference evidence="1" key="1">
    <citation type="submission" date="2023-04" db="EMBL/GenBank/DDBJ databases">
        <title>Draft Genome sequencing of Naganishia species isolated from polar environments using Oxford Nanopore Technology.</title>
        <authorList>
            <person name="Leo P."/>
            <person name="Venkateswaran K."/>
        </authorList>
    </citation>
    <scope>NUCLEOTIDE SEQUENCE</scope>
    <source>
        <strain evidence="1">MNA-CCFEE 5262</strain>
    </source>
</reference>